<protein>
    <submittedName>
        <fullName evidence="1">Uncharacterized protein</fullName>
    </submittedName>
</protein>
<evidence type="ECO:0000313" key="1">
    <source>
        <dbReference type="EMBL" id="DAF87603.1"/>
    </source>
</evidence>
<proteinExistence type="predicted"/>
<accession>A0A8S5TZJ6</accession>
<sequence length="129" mass="14495">MTYKEQSDFLSHEFRPLTGAAYDVSLRSARTFRPPGTSHTAGGRRHRHLLSFSMLCRSVYAQRGHGHRFRSVCFPAFHVPRRISRPLSSGILGKNRDALVFLALASPPLGIRKALKDCSLKASFHSAFR</sequence>
<organism evidence="1">
    <name type="scientific">Siphoviridae sp. ctkkB9</name>
    <dbReference type="NCBI Taxonomy" id="2825644"/>
    <lineage>
        <taxon>Viruses</taxon>
        <taxon>Duplodnaviria</taxon>
        <taxon>Heunggongvirae</taxon>
        <taxon>Uroviricota</taxon>
        <taxon>Caudoviricetes</taxon>
    </lineage>
</organism>
<reference evidence="1" key="1">
    <citation type="journal article" date="2021" name="Proc. Natl. Acad. Sci. U.S.A.">
        <title>A Catalog of Tens of Thousands of Viruses from Human Metagenomes Reveals Hidden Associations with Chronic Diseases.</title>
        <authorList>
            <person name="Tisza M.J."/>
            <person name="Buck C.B."/>
        </authorList>
    </citation>
    <scope>NUCLEOTIDE SEQUENCE</scope>
    <source>
        <strain evidence="1">CtkkB9</strain>
    </source>
</reference>
<name>A0A8S5TZJ6_9CAUD</name>
<dbReference type="EMBL" id="BK015964">
    <property type="protein sequence ID" value="DAF87603.1"/>
    <property type="molecule type" value="Genomic_DNA"/>
</dbReference>